<accession>A0ABV6MX23</accession>
<dbReference type="CDD" id="cd07989">
    <property type="entry name" value="LPLAT_AGPAT-like"/>
    <property type="match status" value="1"/>
</dbReference>
<evidence type="ECO:0000313" key="8">
    <source>
        <dbReference type="Proteomes" id="UP001589810"/>
    </source>
</evidence>
<evidence type="ECO:0000259" key="6">
    <source>
        <dbReference type="SMART" id="SM00563"/>
    </source>
</evidence>
<evidence type="ECO:0000256" key="1">
    <source>
        <dbReference type="ARBA" id="ARBA00005189"/>
    </source>
</evidence>
<evidence type="ECO:0000313" key="7">
    <source>
        <dbReference type="EMBL" id="MFC0544822.1"/>
    </source>
</evidence>
<dbReference type="GO" id="GO:0016746">
    <property type="term" value="F:acyltransferase activity"/>
    <property type="evidence" value="ECO:0007669"/>
    <property type="project" value="UniProtKB-KW"/>
</dbReference>
<dbReference type="PANTHER" id="PTHR10434">
    <property type="entry name" value="1-ACYL-SN-GLYCEROL-3-PHOSPHATE ACYLTRANSFERASE"/>
    <property type="match status" value="1"/>
</dbReference>
<name>A0ABV6MX23_9PSEU</name>
<dbReference type="SMART" id="SM00563">
    <property type="entry name" value="PlsC"/>
    <property type="match status" value="1"/>
</dbReference>
<dbReference type="RefSeq" id="WP_273936445.1">
    <property type="nucleotide sequence ID" value="NZ_CP097263.1"/>
</dbReference>
<proteinExistence type="predicted"/>
<dbReference type="Proteomes" id="UP001589810">
    <property type="component" value="Unassembled WGS sequence"/>
</dbReference>
<evidence type="ECO:0000256" key="5">
    <source>
        <dbReference type="ARBA" id="ARBA00023315"/>
    </source>
</evidence>
<dbReference type="SUPFAM" id="SSF69593">
    <property type="entry name" value="Glycerol-3-phosphate (1)-acyltransferase"/>
    <property type="match status" value="1"/>
</dbReference>
<protein>
    <submittedName>
        <fullName evidence="7">Lysophospholipid acyltransferase family protein</fullName>
    </submittedName>
</protein>
<feature type="domain" description="Phospholipid/glycerol acyltransferase" evidence="6">
    <location>
        <begin position="46"/>
        <end position="158"/>
    </location>
</feature>
<organism evidence="7 8">
    <name type="scientific">Kutzneria chonburiensis</name>
    <dbReference type="NCBI Taxonomy" id="1483604"/>
    <lineage>
        <taxon>Bacteria</taxon>
        <taxon>Bacillati</taxon>
        <taxon>Actinomycetota</taxon>
        <taxon>Actinomycetes</taxon>
        <taxon>Pseudonocardiales</taxon>
        <taxon>Pseudonocardiaceae</taxon>
        <taxon>Kutzneria</taxon>
    </lineage>
</organism>
<dbReference type="InterPro" id="IPR002123">
    <property type="entry name" value="Plipid/glycerol_acylTrfase"/>
</dbReference>
<keyword evidence="8" id="KW-1185">Reference proteome</keyword>
<keyword evidence="2" id="KW-0444">Lipid biosynthesis</keyword>
<dbReference type="EMBL" id="JBHLUD010000008">
    <property type="protein sequence ID" value="MFC0544822.1"/>
    <property type="molecule type" value="Genomic_DNA"/>
</dbReference>
<comment type="pathway">
    <text evidence="1">Lipid metabolism.</text>
</comment>
<keyword evidence="5 7" id="KW-0012">Acyltransferase</keyword>
<dbReference type="PANTHER" id="PTHR10434:SF64">
    <property type="entry name" value="1-ACYL-SN-GLYCEROL-3-PHOSPHATE ACYLTRANSFERASE-RELATED"/>
    <property type="match status" value="1"/>
</dbReference>
<sequence length="211" mass="22836">MSYPRATTRALKMIRPVLHRDAAGLLRALDVELTSTMDRLSAGRGTLVVANHVSWLDIPALLAVEPLRLLAKREVADWPLIGAMARRNGTIFIERDNLRSLPITVAALADALRSGCSVLVFPEGTTWCGRQMGVFRRAAFQAALDADAPVRPVTIRYSTPVAAYVGDDSLTSSLVRVARAGGLRVHVTAHPLVHGTDRRELAAAARRSIDA</sequence>
<evidence type="ECO:0000256" key="4">
    <source>
        <dbReference type="ARBA" id="ARBA00023098"/>
    </source>
</evidence>
<reference evidence="7 8" key="1">
    <citation type="submission" date="2024-09" db="EMBL/GenBank/DDBJ databases">
        <authorList>
            <person name="Sun Q."/>
            <person name="Mori K."/>
        </authorList>
    </citation>
    <scope>NUCLEOTIDE SEQUENCE [LARGE SCALE GENOMIC DNA]</scope>
    <source>
        <strain evidence="7 8">TBRC 1432</strain>
    </source>
</reference>
<comment type="caution">
    <text evidence="7">The sequence shown here is derived from an EMBL/GenBank/DDBJ whole genome shotgun (WGS) entry which is preliminary data.</text>
</comment>
<gene>
    <name evidence="7" type="ORF">ACFFH7_25185</name>
</gene>
<evidence type="ECO:0000256" key="3">
    <source>
        <dbReference type="ARBA" id="ARBA00022679"/>
    </source>
</evidence>
<keyword evidence="4" id="KW-0443">Lipid metabolism</keyword>
<keyword evidence="3" id="KW-0808">Transferase</keyword>
<evidence type="ECO:0000256" key="2">
    <source>
        <dbReference type="ARBA" id="ARBA00022516"/>
    </source>
</evidence>
<dbReference type="Pfam" id="PF01553">
    <property type="entry name" value="Acyltransferase"/>
    <property type="match status" value="1"/>
</dbReference>